<proteinExistence type="evidence at transcript level"/>
<dbReference type="EMBL" id="LR784391">
    <property type="protein sequence ID" value="CAB3236507.1"/>
    <property type="molecule type" value="mRNA"/>
</dbReference>
<dbReference type="CDD" id="cd14350">
    <property type="entry name" value="UBA_DCNL"/>
    <property type="match status" value="1"/>
</dbReference>
<organism evidence="6">
    <name type="scientific">Phallusia mammillata</name>
    <dbReference type="NCBI Taxonomy" id="59560"/>
    <lineage>
        <taxon>Eukaryota</taxon>
        <taxon>Metazoa</taxon>
        <taxon>Chordata</taxon>
        <taxon>Tunicata</taxon>
        <taxon>Ascidiacea</taxon>
        <taxon>Phlebobranchia</taxon>
        <taxon>Ascidiidae</taxon>
        <taxon>Phallusia</taxon>
    </lineage>
</organism>
<dbReference type="Pfam" id="PF14555">
    <property type="entry name" value="UBA_4"/>
    <property type="match status" value="1"/>
</dbReference>
<dbReference type="InterPro" id="IPR005176">
    <property type="entry name" value="PONY_dom"/>
</dbReference>
<accession>A0A6F9DBD8</accession>
<dbReference type="GO" id="GO:2000436">
    <property type="term" value="P:positive regulation of protein neddylation"/>
    <property type="evidence" value="ECO:0007669"/>
    <property type="project" value="UniProtKB-ARBA"/>
</dbReference>
<sequence length="256" mass="30023">MHKLKGPQREKVRQFISLTNLSEKSAISCLVHNNWRLDIASDSFFSHPESYRDSRQAVDKRKLEALYNSLKDTADHDKIGVEGICRFCDELQVEPTSRLVLIIAWKFHAATQCEFTKKEFMDGMIELGCDDFSKLRMKLPILANEITDKTKFRDFYQFTFNFAKNPGQKGLDLDMALEYWNILLGDRFKFLGLWSEYLQKFYQRAIPRDTWNLLLDFSQMIADDMANYDEEGAWPVLIDDFVEWAKPIVQQNLMST</sequence>
<dbReference type="AlphaFoldDB" id="A0A6F9DBD8"/>
<dbReference type="PROSITE" id="PS51229">
    <property type="entry name" value="DCUN1"/>
    <property type="match status" value="1"/>
</dbReference>
<dbReference type="FunFam" id="1.10.238.200:FF:000001">
    <property type="entry name" value="DCN1-like protein"/>
    <property type="match status" value="1"/>
</dbReference>
<dbReference type="Pfam" id="PF03556">
    <property type="entry name" value="Cullin_binding"/>
    <property type="match status" value="1"/>
</dbReference>
<dbReference type="InterPro" id="IPR014764">
    <property type="entry name" value="DCN-prot"/>
</dbReference>
<dbReference type="GO" id="GO:0032182">
    <property type="term" value="F:ubiquitin-like protein binding"/>
    <property type="evidence" value="ECO:0007669"/>
    <property type="project" value="TreeGrafter"/>
</dbReference>
<dbReference type="InterPro" id="IPR042460">
    <property type="entry name" value="DCN1-like_PONY"/>
</dbReference>
<evidence type="ECO:0000313" key="6">
    <source>
        <dbReference type="EMBL" id="CAB3236507.1"/>
    </source>
</evidence>
<evidence type="ECO:0000259" key="5">
    <source>
        <dbReference type="PROSITE" id="PS51229"/>
    </source>
</evidence>
<dbReference type="Gene3D" id="1.10.238.10">
    <property type="entry name" value="EF-hand"/>
    <property type="match status" value="1"/>
</dbReference>
<gene>
    <name evidence="6" type="primary">Dcun1d1</name>
</gene>
<dbReference type="GO" id="GO:0000151">
    <property type="term" value="C:ubiquitin ligase complex"/>
    <property type="evidence" value="ECO:0007669"/>
    <property type="project" value="TreeGrafter"/>
</dbReference>
<keyword evidence="2" id="KW-0833">Ubl conjugation pathway</keyword>
<comment type="function">
    <text evidence="4">Neddylation of cullins play an essential role in the regulation of SCF-type complexes activity.</text>
</comment>
<dbReference type="FunFam" id="1.10.238.10:FF:000030">
    <property type="entry name" value="DCN1-like protein"/>
    <property type="match status" value="1"/>
</dbReference>
<evidence type="ECO:0000256" key="1">
    <source>
        <dbReference type="ARBA" id="ARBA00004123"/>
    </source>
</evidence>
<dbReference type="Gene3D" id="1.10.8.10">
    <property type="entry name" value="DNA helicase RuvA subunit, C-terminal domain"/>
    <property type="match status" value="1"/>
</dbReference>
<dbReference type="SUPFAM" id="SSF46934">
    <property type="entry name" value="UBA-like"/>
    <property type="match status" value="1"/>
</dbReference>
<keyword evidence="3" id="KW-0539">Nucleus</keyword>
<dbReference type="GO" id="GO:0045116">
    <property type="term" value="P:protein neddylation"/>
    <property type="evidence" value="ECO:0007669"/>
    <property type="project" value="TreeGrafter"/>
</dbReference>
<evidence type="ECO:0000256" key="2">
    <source>
        <dbReference type="ARBA" id="ARBA00022786"/>
    </source>
</evidence>
<evidence type="ECO:0000256" key="4">
    <source>
        <dbReference type="RuleBase" id="RU410713"/>
    </source>
</evidence>
<dbReference type="PANTHER" id="PTHR12281">
    <property type="entry name" value="RP42 RELATED"/>
    <property type="match status" value="1"/>
</dbReference>
<name>A0A6F9DBD8_9ASCI</name>
<feature type="domain" description="DCUN1" evidence="5">
    <location>
        <begin position="58"/>
        <end position="246"/>
    </location>
</feature>
<dbReference type="InterPro" id="IPR009060">
    <property type="entry name" value="UBA-like_sf"/>
</dbReference>
<evidence type="ECO:0000256" key="3">
    <source>
        <dbReference type="ARBA" id="ARBA00023242"/>
    </source>
</evidence>
<reference evidence="6" key="1">
    <citation type="submission" date="2020-04" db="EMBL/GenBank/DDBJ databases">
        <authorList>
            <person name="Neveu A P."/>
        </authorList>
    </citation>
    <scope>NUCLEOTIDE SEQUENCE</scope>
    <source>
        <tissue evidence="6">Whole embryo</tissue>
    </source>
</reference>
<protein>
    <recommendedName>
        <fullName evidence="4">Defective in cullin neddylation protein</fullName>
    </recommendedName>
</protein>
<comment type="subcellular location">
    <subcellularLocation>
        <location evidence="1">Nucleus</location>
    </subcellularLocation>
</comment>
<dbReference type="GO" id="GO:0031624">
    <property type="term" value="F:ubiquitin conjugating enzyme binding"/>
    <property type="evidence" value="ECO:0007669"/>
    <property type="project" value="TreeGrafter"/>
</dbReference>
<dbReference type="PANTHER" id="PTHR12281:SF32">
    <property type="entry name" value="DCN1-LIKE PROTEIN"/>
    <property type="match status" value="1"/>
</dbReference>
<dbReference type="GO" id="GO:0097602">
    <property type="term" value="F:cullin family protein binding"/>
    <property type="evidence" value="ECO:0007669"/>
    <property type="project" value="TreeGrafter"/>
</dbReference>
<dbReference type="GO" id="GO:0005634">
    <property type="term" value="C:nucleus"/>
    <property type="evidence" value="ECO:0007669"/>
    <property type="project" value="UniProtKB-SubCell"/>
</dbReference>
<dbReference type="Gene3D" id="1.10.238.200">
    <property type="entry name" value="Cullin, PONY binding domain"/>
    <property type="match status" value="1"/>
</dbReference>